<feature type="non-terminal residue" evidence="1">
    <location>
        <position position="186"/>
    </location>
</feature>
<evidence type="ECO:0000313" key="2">
    <source>
        <dbReference type="Proteomes" id="UP000258309"/>
    </source>
</evidence>
<comment type="caution">
    <text evidence="1">The sequence shown here is derived from an EMBL/GenBank/DDBJ whole genome shotgun (WGS) entry which is preliminary data.</text>
</comment>
<evidence type="ECO:0000313" key="1">
    <source>
        <dbReference type="EMBL" id="RFU26158.1"/>
    </source>
</evidence>
<keyword evidence="2" id="KW-1185">Reference proteome</keyword>
<name>A0A3E2GYI3_SCYLI</name>
<dbReference type="Proteomes" id="UP000258309">
    <property type="component" value="Unassembled WGS sequence"/>
</dbReference>
<feature type="non-terminal residue" evidence="1">
    <location>
        <position position="1"/>
    </location>
</feature>
<accession>A0A3E2GYI3</accession>
<protein>
    <submittedName>
        <fullName evidence="1">Uncharacterized protein</fullName>
    </submittedName>
</protein>
<reference evidence="1 2" key="1">
    <citation type="submission" date="2018-05" db="EMBL/GenBank/DDBJ databases">
        <title>Draft genome sequence of Scytalidium lignicola DSM 105466, a ubiquitous saprotrophic fungus.</title>
        <authorList>
            <person name="Buettner E."/>
            <person name="Gebauer A.M."/>
            <person name="Hofrichter M."/>
            <person name="Liers C."/>
            <person name="Kellner H."/>
        </authorList>
    </citation>
    <scope>NUCLEOTIDE SEQUENCE [LARGE SCALE GENOMIC DNA]</scope>
    <source>
        <strain evidence="1 2">DSM 105466</strain>
    </source>
</reference>
<gene>
    <name evidence="1" type="ORF">B7463_g10169</name>
</gene>
<sequence length="186" mass="20310">MPADSAFERMKAPVTRHDAICGQQRDNCVDNLEAAGLDELDQISLMLARPSTSCQGEVYITGNRSHAQLWSMEEREKGSGKEPSVSRQQTGYGRFGVDEVRELGSRVFLTSVPALTARRCVGAWWGASGFAASDVTDLAFSACGAWKKLRGSATKPSHHSSFIQTIKNNISIIISQFQSISPIEDE</sequence>
<organism evidence="1 2">
    <name type="scientific">Scytalidium lignicola</name>
    <name type="common">Hyphomycete</name>
    <dbReference type="NCBI Taxonomy" id="5539"/>
    <lineage>
        <taxon>Eukaryota</taxon>
        <taxon>Fungi</taxon>
        <taxon>Dikarya</taxon>
        <taxon>Ascomycota</taxon>
        <taxon>Pezizomycotina</taxon>
        <taxon>Leotiomycetes</taxon>
        <taxon>Leotiomycetes incertae sedis</taxon>
        <taxon>Scytalidium</taxon>
    </lineage>
</organism>
<dbReference type="AlphaFoldDB" id="A0A3E2GYI3"/>
<proteinExistence type="predicted"/>
<dbReference type="EMBL" id="NCSJ02000280">
    <property type="protein sequence ID" value="RFU26158.1"/>
    <property type="molecule type" value="Genomic_DNA"/>
</dbReference>